<accession>A0AAV7KPR5</accession>
<proteinExistence type="predicted"/>
<name>A0AAV7KPR5_PLEWA</name>
<evidence type="ECO:0000313" key="2">
    <source>
        <dbReference type="EMBL" id="KAJ1081366.1"/>
    </source>
</evidence>
<reference evidence="2" key="1">
    <citation type="journal article" date="2022" name="bioRxiv">
        <title>Sequencing and chromosome-scale assembly of the giantPleurodeles waltlgenome.</title>
        <authorList>
            <person name="Brown T."/>
            <person name="Elewa A."/>
            <person name="Iarovenko S."/>
            <person name="Subramanian E."/>
            <person name="Araus A.J."/>
            <person name="Petzold A."/>
            <person name="Susuki M."/>
            <person name="Suzuki K.-i.T."/>
            <person name="Hayashi T."/>
            <person name="Toyoda A."/>
            <person name="Oliveira C."/>
            <person name="Osipova E."/>
            <person name="Leigh N.D."/>
            <person name="Simon A."/>
            <person name="Yun M.H."/>
        </authorList>
    </citation>
    <scope>NUCLEOTIDE SEQUENCE</scope>
    <source>
        <strain evidence="2">20211129_DDA</strain>
        <tissue evidence="2">Liver</tissue>
    </source>
</reference>
<evidence type="ECO:0000256" key="1">
    <source>
        <dbReference type="SAM" id="MobiDB-lite"/>
    </source>
</evidence>
<feature type="region of interest" description="Disordered" evidence="1">
    <location>
        <begin position="80"/>
        <end position="103"/>
    </location>
</feature>
<dbReference type="AlphaFoldDB" id="A0AAV7KPR5"/>
<dbReference type="EMBL" id="JANPWB010000016">
    <property type="protein sequence ID" value="KAJ1081366.1"/>
    <property type="molecule type" value="Genomic_DNA"/>
</dbReference>
<dbReference type="Proteomes" id="UP001066276">
    <property type="component" value="Chromosome 12"/>
</dbReference>
<gene>
    <name evidence="2" type="ORF">NDU88_001548</name>
</gene>
<organism evidence="2 3">
    <name type="scientific">Pleurodeles waltl</name>
    <name type="common">Iberian ribbed newt</name>
    <dbReference type="NCBI Taxonomy" id="8319"/>
    <lineage>
        <taxon>Eukaryota</taxon>
        <taxon>Metazoa</taxon>
        <taxon>Chordata</taxon>
        <taxon>Craniata</taxon>
        <taxon>Vertebrata</taxon>
        <taxon>Euteleostomi</taxon>
        <taxon>Amphibia</taxon>
        <taxon>Batrachia</taxon>
        <taxon>Caudata</taxon>
        <taxon>Salamandroidea</taxon>
        <taxon>Salamandridae</taxon>
        <taxon>Pleurodelinae</taxon>
        <taxon>Pleurodeles</taxon>
    </lineage>
</organism>
<protein>
    <submittedName>
        <fullName evidence="2">Uncharacterized protein</fullName>
    </submittedName>
</protein>
<sequence length="139" mass="15841">MAASRGQRATEDEVAQEWEPSLGSITAAIRDIWVSISQNEPKLDAKTVEFNMLQADFRKISEKVKVQRLTLRDYCRSQRGSRIRFGPSPNKVRQWRPGLRTTKGGPWNNIRIVWEGMKGQSVDLCRGFGPHQSKTKEAV</sequence>
<comment type="caution">
    <text evidence="2">The sequence shown here is derived from an EMBL/GenBank/DDBJ whole genome shotgun (WGS) entry which is preliminary data.</text>
</comment>
<evidence type="ECO:0000313" key="3">
    <source>
        <dbReference type="Proteomes" id="UP001066276"/>
    </source>
</evidence>
<keyword evidence="3" id="KW-1185">Reference proteome</keyword>